<feature type="compositionally biased region" description="Pro residues" evidence="1">
    <location>
        <begin position="248"/>
        <end position="294"/>
    </location>
</feature>
<dbReference type="Proteomes" id="UP000192596">
    <property type="component" value="Unassembled WGS sequence"/>
</dbReference>
<dbReference type="AlphaFoldDB" id="A0A1V8TPE7"/>
<sequence>MSNNRPNWTNPQTPLQCPGHGQLAIRPAQQAQQVTTPAQRPFGLQSQNQLPLQQHGQLQYFHYYDDYHHELVYAAASPEPTAVAGAAASDTPAAAATATASGTADVSRTATVCTATVSSTTTSFPTASTAAIRTAVACPRATVQQQYVQRQRMARPSPVNQHMQVVHQQYVQQQHTQAQQQHMTQQRVQQGRVQQQQTVQQVHGQQQQPPLIQHNHVQQQHIGQPQHAQQHVQQQQYVQVPVKEPPNQHLPPPPPRIKSPPPQVLSRPPPKPRSPPPQVLSRSPPRPQSPPPQVLPKSPKWSAPPPFIQTQSYEGRSQSPPSQTPVAATTSSIVIAANVHPCGTVLCPEGYGWLHSPGGRICQNGRYYITNEEQSATDRGQRHPRILAPTPRQAREAEARYRNVINHEDWAVWVEEDLEGVRESDEVDERHAAILFRVPRCKDGRYGHGFGWVDRLVVCDTCGYAPDRDVPRGGRAGLMRG</sequence>
<feature type="compositionally biased region" description="Polar residues" evidence="1">
    <location>
        <begin position="308"/>
        <end position="326"/>
    </location>
</feature>
<comment type="caution">
    <text evidence="2">The sequence shown here is derived from an EMBL/GenBank/DDBJ whole genome shotgun (WGS) entry which is preliminary data.</text>
</comment>
<dbReference type="InParanoid" id="A0A1V8TPE7"/>
<keyword evidence="3" id="KW-1185">Reference proteome</keyword>
<feature type="region of interest" description="Disordered" evidence="1">
    <location>
        <begin position="215"/>
        <end position="326"/>
    </location>
</feature>
<evidence type="ECO:0000313" key="3">
    <source>
        <dbReference type="Proteomes" id="UP000192596"/>
    </source>
</evidence>
<organism evidence="2 3">
    <name type="scientific">Cryoendolithus antarcticus</name>
    <dbReference type="NCBI Taxonomy" id="1507870"/>
    <lineage>
        <taxon>Eukaryota</taxon>
        <taxon>Fungi</taxon>
        <taxon>Dikarya</taxon>
        <taxon>Ascomycota</taxon>
        <taxon>Pezizomycotina</taxon>
        <taxon>Dothideomycetes</taxon>
        <taxon>Dothideomycetidae</taxon>
        <taxon>Cladosporiales</taxon>
        <taxon>Cladosporiaceae</taxon>
        <taxon>Cryoendolithus</taxon>
    </lineage>
</organism>
<reference evidence="3" key="1">
    <citation type="submission" date="2017-03" db="EMBL/GenBank/DDBJ databases">
        <title>Genomes of endolithic fungi from Antarctica.</title>
        <authorList>
            <person name="Coleine C."/>
            <person name="Masonjones S."/>
            <person name="Stajich J.E."/>
        </authorList>
    </citation>
    <scope>NUCLEOTIDE SEQUENCE [LARGE SCALE GENOMIC DNA]</scope>
    <source>
        <strain evidence="3">CCFEE 5527</strain>
    </source>
</reference>
<protein>
    <submittedName>
        <fullName evidence="2">Uncharacterized protein</fullName>
    </submittedName>
</protein>
<evidence type="ECO:0000313" key="2">
    <source>
        <dbReference type="EMBL" id="OQO13246.1"/>
    </source>
</evidence>
<dbReference type="EMBL" id="NAJO01000003">
    <property type="protein sequence ID" value="OQO13246.1"/>
    <property type="molecule type" value="Genomic_DNA"/>
</dbReference>
<accession>A0A1V8TPE7</accession>
<gene>
    <name evidence="2" type="ORF">B0A48_01474</name>
</gene>
<evidence type="ECO:0000256" key="1">
    <source>
        <dbReference type="SAM" id="MobiDB-lite"/>
    </source>
</evidence>
<feature type="compositionally biased region" description="Low complexity" evidence="1">
    <location>
        <begin position="216"/>
        <end position="247"/>
    </location>
</feature>
<name>A0A1V8TPE7_9PEZI</name>
<proteinExistence type="predicted"/>